<reference evidence="2" key="1">
    <citation type="submission" date="2024-04" db="EMBL/GenBank/DDBJ databases">
        <title>Phylogenomic analyses of a clade within the roseobacter group suggest taxonomic reassignments of species of the genera Aestuariivita, Citreicella, Loktanella, Nautella, Pelagibaca, Ruegeria, Thalassobius, Thiobacimonas and Tropicibacter, and the proposal o.</title>
        <authorList>
            <person name="Jeon C.O."/>
        </authorList>
    </citation>
    <scope>NUCLEOTIDE SEQUENCE [LARGE SCALE GENOMIC DNA]</scope>
    <source>
        <strain evidence="2">SS1-5</strain>
    </source>
</reference>
<dbReference type="AlphaFoldDB" id="A0AAN0NLV8"/>
<dbReference type="PANTHER" id="PTHR35893:SF3">
    <property type="entry name" value="INNER MEMBRANE PROTEIN"/>
    <property type="match status" value="1"/>
</dbReference>
<organism evidence="1 2">
    <name type="scientific">Yoonia rhodophyticola</name>
    <dbReference type="NCBI Taxonomy" id="3137370"/>
    <lineage>
        <taxon>Bacteria</taxon>
        <taxon>Pseudomonadati</taxon>
        <taxon>Pseudomonadota</taxon>
        <taxon>Alphaproteobacteria</taxon>
        <taxon>Rhodobacterales</taxon>
        <taxon>Paracoccaceae</taxon>
        <taxon>Yoonia</taxon>
    </lineage>
</organism>
<sequence length="111" mass="11552">MAASTKALNGKTANPSSEDLAKQIEILQKDLGQLTQTIAEIGKSKSDAAVSATKAKLSDARDHVADQAETAKLQAMELQGQANDFIRNQPATALGVAAGLGFLVGIMSTRK</sequence>
<reference evidence="1 2" key="2">
    <citation type="submission" date="2024-08" db="EMBL/GenBank/DDBJ databases">
        <title>Phylogenomic analyses of a clade within the roseobacter group suggest taxonomic reassignments of species of the genera Aestuariivita, Citreicella, Loktanella, Nautella, Pelagibaca, Ruegeria, Thalassobius, Thiobacimonas and Tropicibacter, and the proposal o.</title>
        <authorList>
            <person name="Jeon C.O."/>
        </authorList>
    </citation>
    <scope>NUCLEOTIDE SEQUENCE [LARGE SCALE GENOMIC DNA]</scope>
    <source>
        <strain evidence="1 2">SS1-5</strain>
    </source>
</reference>
<gene>
    <name evidence="1" type="ORF">AABB31_22600</name>
</gene>
<protein>
    <submittedName>
        <fullName evidence="1">YqjD family protein</fullName>
    </submittedName>
</protein>
<dbReference type="RefSeq" id="WP_342076974.1">
    <property type="nucleotide sequence ID" value="NZ_CP151767.2"/>
</dbReference>
<evidence type="ECO:0000313" key="1">
    <source>
        <dbReference type="EMBL" id="WZU67664.1"/>
    </source>
</evidence>
<keyword evidence="2" id="KW-1185">Reference proteome</keyword>
<dbReference type="KEGG" id="yrh:AABB31_22600"/>
<dbReference type="GO" id="GO:0043022">
    <property type="term" value="F:ribosome binding"/>
    <property type="evidence" value="ECO:0007669"/>
    <property type="project" value="InterPro"/>
</dbReference>
<dbReference type="PANTHER" id="PTHR35893">
    <property type="entry name" value="INNER MEMBRANE PROTEIN-RELATED"/>
    <property type="match status" value="1"/>
</dbReference>
<evidence type="ECO:0000313" key="2">
    <source>
        <dbReference type="Proteomes" id="UP001470809"/>
    </source>
</evidence>
<dbReference type="InterPro" id="IPR010279">
    <property type="entry name" value="YqjD/ElaB"/>
</dbReference>
<dbReference type="Proteomes" id="UP001470809">
    <property type="component" value="Chromosome"/>
</dbReference>
<dbReference type="EMBL" id="CP151767">
    <property type="protein sequence ID" value="WZU67664.1"/>
    <property type="molecule type" value="Genomic_DNA"/>
</dbReference>
<proteinExistence type="predicted"/>
<accession>A0AAN0NLV8</accession>
<name>A0AAN0NLV8_9RHOB</name>